<keyword evidence="2" id="KW-0472">Membrane</keyword>
<dbReference type="GO" id="GO:0050897">
    <property type="term" value="F:cobalt ion binding"/>
    <property type="evidence" value="ECO:0007669"/>
    <property type="project" value="TreeGrafter"/>
</dbReference>
<dbReference type="AlphaFoldDB" id="A0A428Q345"/>
<dbReference type="OrthoDB" id="5430750at2759"/>
<dbReference type="Gene3D" id="1.20.58.340">
    <property type="entry name" value="Magnesium transport protein CorA, transmembrane region"/>
    <property type="match status" value="1"/>
</dbReference>
<dbReference type="STRING" id="1325734.A0A428Q345"/>
<evidence type="ECO:0000256" key="2">
    <source>
        <dbReference type="SAM" id="Phobius"/>
    </source>
</evidence>
<dbReference type="GO" id="GO:0005886">
    <property type="term" value="C:plasma membrane"/>
    <property type="evidence" value="ECO:0007669"/>
    <property type="project" value="UniProtKB-SubCell"/>
</dbReference>
<dbReference type="PANTHER" id="PTHR46494:SF3">
    <property type="entry name" value="ZINC TRANSPORT PROTEIN ZNTB"/>
    <property type="match status" value="1"/>
</dbReference>
<name>A0A428Q345_9HYPO</name>
<evidence type="ECO:0000256" key="1">
    <source>
        <dbReference type="ARBA" id="ARBA00004651"/>
    </source>
</evidence>
<keyword evidence="4" id="KW-1185">Reference proteome</keyword>
<feature type="transmembrane region" description="Helical" evidence="2">
    <location>
        <begin position="128"/>
        <end position="150"/>
    </location>
</feature>
<accession>A0A428Q345</accession>
<sequence>MDEWLDELLQSIDDLRDMPPSIRTTFCFDEAEYNINVATKGMQERATRFQNRVRKKAEEIKSLRDGLFNATSLREATKAMALNQAIYVFTIVTVLFTPVSFLATFWALPFLNNPKEEGSDMVPEPTAFRSSFIAMPLLTYALVIGIAWYMRPDQRRYTLPEWLTGIWDTTREKVRSAWNSFPRKMKRTRRKAQGVPDAGDSA</sequence>
<feature type="transmembrane region" description="Helical" evidence="2">
    <location>
        <begin position="86"/>
        <end position="108"/>
    </location>
</feature>
<proteinExistence type="predicted"/>
<dbReference type="GO" id="GO:0015095">
    <property type="term" value="F:magnesium ion transmembrane transporter activity"/>
    <property type="evidence" value="ECO:0007669"/>
    <property type="project" value="TreeGrafter"/>
</dbReference>
<dbReference type="InterPro" id="IPR002523">
    <property type="entry name" value="MgTranspt_CorA/ZnTranspt_ZntB"/>
</dbReference>
<gene>
    <name evidence="3" type="ORF">CEP54_007134</name>
</gene>
<keyword evidence="2" id="KW-0812">Transmembrane</keyword>
<dbReference type="PANTHER" id="PTHR46494">
    <property type="entry name" value="CORA FAMILY METAL ION TRANSPORTER (EUROFUNG)"/>
    <property type="match status" value="1"/>
</dbReference>
<comment type="caution">
    <text evidence="3">The sequence shown here is derived from an EMBL/GenBank/DDBJ whole genome shotgun (WGS) entry which is preliminary data.</text>
</comment>
<dbReference type="GO" id="GO:0015087">
    <property type="term" value="F:cobalt ion transmembrane transporter activity"/>
    <property type="evidence" value="ECO:0007669"/>
    <property type="project" value="TreeGrafter"/>
</dbReference>
<evidence type="ECO:0000313" key="3">
    <source>
        <dbReference type="EMBL" id="RSL59696.1"/>
    </source>
</evidence>
<keyword evidence="2" id="KW-1133">Transmembrane helix</keyword>
<reference evidence="3 4" key="1">
    <citation type="submission" date="2017-06" db="EMBL/GenBank/DDBJ databases">
        <title>Comparative genomic analysis of Ambrosia Fusariam Clade fungi.</title>
        <authorList>
            <person name="Stajich J.E."/>
            <person name="Carrillo J."/>
            <person name="Kijimoto T."/>
            <person name="Eskalen A."/>
            <person name="O'Donnell K."/>
            <person name="Kasson M."/>
        </authorList>
    </citation>
    <scope>NUCLEOTIDE SEQUENCE [LARGE SCALE GENOMIC DNA]</scope>
    <source>
        <strain evidence="3 4">NRRL62584</strain>
    </source>
</reference>
<evidence type="ECO:0000313" key="4">
    <source>
        <dbReference type="Proteomes" id="UP000288168"/>
    </source>
</evidence>
<comment type="subcellular location">
    <subcellularLocation>
        <location evidence="1">Cell membrane</location>
        <topology evidence="1">Multi-pass membrane protein</topology>
    </subcellularLocation>
</comment>
<dbReference type="GO" id="GO:0000287">
    <property type="term" value="F:magnesium ion binding"/>
    <property type="evidence" value="ECO:0007669"/>
    <property type="project" value="TreeGrafter"/>
</dbReference>
<dbReference type="Pfam" id="PF01544">
    <property type="entry name" value="CorA"/>
    <property type="match status" value="1"/>
</dbReference>
<dbReference type="Proteomes" id="UP000288168">
    <property type="component" value="Unassembled WGS sequence"/>
</dbReference>
<organism evidence="3 4">
    <name type="scientific">Fusarium duplospermum</name>
    <dbReference type="NCBI Taxonomy" id="1325734"/>
    <lineage>
        <taxon>Eukaryota</taxon>
        <taxon>Fungi</taxon>
        <taxon>Dikarya</taxon>
        <taxon>Ascomycota</taxon>
        <taxon>Pezizomycotina</taxon>
        <taxon>Sordariomycetes</taxon>
        <taxon>Hypocreomycetidae</taxon>
        <taxon>Hypocreales</taxon>
        <taxon>Nectriaceae</taxon>
        <taxon>Fusarium</taxon>
        <taxon>Fusarium solani species complex</taxon>
    </lineage>
</organism>
<protein>
    <submittedName>
        <fullName evidence="3">Uncharacterized protein</fullName>
    </submittedName>
</protein>
<dbReference type="EMBL" id="NKCI01000064">
    <property type="protein sequence ID" value="RSL59696.1"/>
    <property type="molecule type" value="Genomic_DNA"/>
</dbReference>